<protein>
    <recommendedName>
        <fullName evidence="4">Glutamine cyclotransferase</fullName>
    </recommendedName>
</protein>
<dbReference type="PANTHER" id="PTHR31270:SF1">
    <property type="entry name" value="GLUTAMINYL-PEPTIDE CYCLOTRANSFERASE"/>
    <property type="match status" value="1"/>
</dbReference>
<reference evidence="2" key="2">
    <citation type="submission" date="2020-09" db="EMBL/GenBank/DDBJ databases">
        <authorList>
            <person name="Sun Q."/>
            <person name="Ohkuma M."/>
        </authorList>
    </citation>
    <scope>NUCLEOTIDE SEQUENCE</scope>
    <source>
        <strain evidence="2">JCM 4654</strain>
    </source>
</reference>
<dbReference type="AlphaFoldDB" id="A0A918Y9P9"/>
<dbReference type="InterPro" id="IPR011044">
    <property type="entry name" value="Quino_amine_DH_bsu"/>
</dbReference>
<dbReference type="SUPFAM" id="SSF50969">
    <property type="entry name" value="YVTN repeat-like/Quinoprotein amine dehydrogenase"/>
    <property type="match status" value="1"/>
</dbReference>
<dbReference type="PANTHER" id="PTHR31270">
    <property type="entry name" value="GLUTAMINYL-PEPTIDE CYCLOTRANSFERASE"/>
    <property type="match status" value="1"/>
</dbReference>
<evidence type="ECO:0000313" key="3">
    <source>
        <dbReference type="Proteomes" id="UP000608955"/>
    </source>
</evidence>
<gene>
    <name evidence="2" type="ORF">GCM10010508_63520</name>
</gene>
<dbReference type="EMBL" id="BMVF01000025">
    <property type="protein sequence ID" value="GHD96101.1"/>
    <property type="molecule type" value="Genomic_DNA"/>
</dbReference>
<feature type="region of interest" description="Disordered" evidence="1">
    <location>
        <begin position="1"/>
        <end position="39"/>
    </location>
</feature>
<name>A0A918Y9P9_9ACTN</name>
<keyword evidence="3" id="KW-1185">Reference proteome</keyword>
<organism evidence="2 3">
    <name type="scientific">Streptomyces naganishii JCM 4654</name>
    <dbReference type="NCBI Taxonomy" id="1306179"/>
    <lineage>
        <taxon>Bacteria</taxon>
        <taxon>Bacillati</taxon>
        <taxon>Actinomycetota</taxon>
        <taxon>Actinomycetes</taxon>
        <taxon>Kitasatosporales</taxon>
        <taxon>Streptomycetaceae</taxon>
        <taxon>Streptomyces</taxon>
    </lineage>
</organism>
<proteinExistence type="predicted"/>
<dbReference type="Pfam" id="PF05096">
    <property type="entry name" value="Glu_cyclase_2"/>
    <property type="match status" value="1"/>
</dbReference>
<feature type="compositionally biased region" description="Basic and acidic residues" evidence="1">
    <location>
        <begin position="1"/>
        <end position="13"/>
    </location>
</feature>
<dbReference type="GO" id="GO:0016603">
    <property type="term" value="F:glutaminyl-peptide cyclotransferase activity"/>
    <property type="evidence" value="ECO:0007669"/>
    <property type="project" value="InterPro"/>
</dbReference>
<feature type="region of interest" description="Disordered" evidence="1">
    <location>
        <begin position="321"/>
        <end position="341"/>
    </location>
</feature>
<evidence type="ECO:0000313" key="2">
    <source>
        <dbReference type="EMBL" id="GHD96101.1"/>
    </source>
</evidence>
<dbReference type="Proteomes" id="UP000608955">
    <property type="component" value="Unassembled WGS sequence"/>
</dbReference>
<comment type="caution">
    <text evidence="2">The sequence shown here is derived from an EMBL/GenBank/DDBJ whole genome shotgun (WGS) entry which is preliminary data.</text>
</comment>
<evidence type="ECO:0000256" key="1">
    <source>
        <dbReference type="SAM" id="MobiDB-lite"/>
    </source>
</evidence>
<accession>A0A918Y9P9</accession>
<reference evidence="2" key="1">
    <citation type="journal article" date="2014" name="Int. J. Syst. Evol. Microbiol.">
        <title>Complete genome sequence of Corynebacterium casei LMG S-19264T (=DSM 44701T), isolated from a smear-ripened cheese.</title>
        <authorList>
            <consortium name="US DOE Joint Genome Institute (JGI-PGF)"/>
            <person name="Walter F."/>
            <person name="Albersmeier A."/>
            <person name="Kalinowski J."/>
            <person name="Ruckert C."/>
        </authorList>
    </citation>
    <scope>NUCLEOTIDE SEQUENCE</scope>
    <source>
        <strain evidence="2">JCM 4654</strain>
    </source>
</reference>
<evidence type="ECO:0008006" key="4">
    <source>
        <dbReference type="Google" id="ProtNLM"/>
    </source>
</evidence>
<sequence>MTEADLRTAEPRRPGPGRDAVRTSGHSASGRPTGYGRRLPQRLGRLGIVALAGALALGACPAGQHADSAYAVEGALHHPGDGAGSAARHPVESLRVEVLQTLPHDPKAFTEGLEMSGGTLYESTGLPAQSSVRAGTPGKAPKARATLPAPLFGEGITLLGQTLWQLTWRDRIALERDAKTLAEVRRVPYPDDGWGMCLQRARRRLVTSDGSARLTFRDPHTLARTGDVVVTDRGHPVSKLNELECAGAAVYANVLFTDRIVRIDPASGAVTASIDASGLIRGDELAPGATLNGIAAIPGTDQFLITGKFWPTMFRVTFVPARTTGGPGQAERRESRRKPVA</sequence>
<dbReference type="InterPro" id="IPR007788">
    <property type="entry name" value="QCT"/>
</dbReference>